<accession>H0EG70</accession>
<keyword evidence="2" id="KW-1185">Reference proteome</keyword>
<dbReference type="EMBL" id="AGUE01000023">
    <property type="protein sequence ID" value="EHL02405.1"/>
    <property type="molecule type" value="Genomic_DNA"/>
</dbReference>
<proteinExistence type="predicted"/>
<name>H0EG70_GLAL7</name>
<dbReference type="InParanoid" id="H0EG70"/>
<gene>
    <name evidence="1" type="ORF">M7I_1480</name>
</gene>
<dbReference type="HOGENOM" id="CLU_3299507_0_0_1"/>
<evidence type="ECO:0000313" key="1">
    <source>
        <dbReference type="EMBL" id="EHL02405.1"/>
    </source>
</evidence>
<dbReference type="Proteomes" id="UP000005446">
    <property type="component" value="Unassembled WGS sequence"/>
</dbReference>
<comment type="caution">
    <text evidence="1">The sequence shown here is derived from an EMBL/GenBank/DDBJ whole genome shotgun (WGS) entry which is preliminary data.</text>
</comment>
<reference evidence="1 2" key="1">
    <citation type="journal article" date="2012" name="Eukaryot. Cell">
        <title>Genome sequence of the fungus Glarea lozoyensis: the first genome sequence of a species from the Helotiaceae family.</title>
        <authorList>
            <person name="Youssar L."/>
            <person name="Gruening B.A."/>
            <person name="Erxleben A."/>
            <person name="Guenther S."/>
            <person name="Huettel W."/>
        </authorList>
    </citation>
    <scope>NUCLEOTIDE SEQUENCE [LARGE SCALE GENOMIC DNA]</scope>
    <source>
        <strain evidence="2">ATCC 74030 / MF5533</strain>
    </source>
</reference>
<sequence length="40" mass="4759">MRRSRYIAEIDHIEILHPINVPPKRSCFCYRLMTAEDLVA</sequence>
<evidence type="ECO:0000313" key="2">
    <source>
        <dbReference type="Proteomes" id="UP000005446"/>
    </source>
</evidence>
<organism evidence="1 2">
    <name type="scientific">Glarea lozoyensis (strain ATCC 74030 / MF5533)</name>
    <dbReference type="NCBI Taxonomy" id="1104152"/>
    <lineage>
        <taxon>Eukaryota</taxon>
        <taxon>Fungi</taxon>
        <taxon>Dikarya</taxon>
        <taxon>Ascomycota</taxon>
        <taxon>Pezizomycotina</taxon>
        <taxon>Leotiomycetes</taxon>
        <taxon>Helotiales</taxon>
        <taxon>Helotiaceae</taxon>
        <taxon>Glarea</taxon>
    </lineage>
</organism>
<dbReference type="AlphaFoldDB" id="H0EG70"/>
<protein>
    <submittedName>
        <fullName evidence="1">Uncharacterized protein</fullName>
    </submittedName>
</protein>